<dbReference type="SUPFAM" id="SSF53756">
    <property type="entry name" value="UDP-Glycosyltransferase/glycogen phosphorylase"/>
    <property type="match status" value="1"/>
</dbReference>
<keyword evidence="6" id="KW-1185">Reference proteome</keyword>
<comment type="caution">
    <text evidence="5">The sequence shown here is derived from an EMBL/GenBank/DDBJ whole genome shotgun (WGS) entry which is preliminary data.</text>
</comment>
<keyword evidence="1 5" id="KW-0328">Glycosyltransferase</keyword>
<evidence type="ECO:0000256" key="1">
    <source>
        <dbReference type="ARBA" id="ARBA00022676"/>
    </source>
</evidence>
<dbReference type="EMBL" id="JAYFUH010000090">
    <property type="protein sequence ID" value="MEA5667573.1"/>
    <property type="molecule type" value="Genomic_DNA"/>
</dbReference>
<proteinExistence type="predicted"/>
<gene>
    <name evidence="5" type="ORF">VA603_08540</name>
</gene>
<sequence length="373" mass="40612">MKLLFTNFHSGSGGGHTTYTRELAGALAARHEVHVAAPGGSTLLAQASALSGVHVLAQPFPNGLRRIRQRLHAVRQLRGYLRRHRFDVVHVNGSADHRITLAALRGISPRPRVVLTKHNTKPMRGPQHVWRARWHTDKVIAVCEYVRRQLESTPYRVCHPQTVYNGVDTVHFQPWPQDAATAQRRALGIADDALLVGSNAGTAGYKGWTDLVAALQLLSAAERERIHVVLAGHPPSAAQQAVIDAAGLQAQFHFPGLLADVRPVIATFDAGFVLSHDVETISFACREMMAMGKPVMVTDYAGLAENIHPGEDGWVVPVHGHAAMAAILRTMLEDRPHLLRMGAAARAHAAAEFGLERFVTATEAIYRELLSAG</sequence>
<keyword evidence="2 5" id="KW-0808">Transferase</keyword>
<dbReference type="EC" id="2.4.-.-" evidence="5"/>
<dbReference type="RefSeq" id="WP_323438532.1">
    <property type="nucleotide sequence ID" value="NZ_JAYFUH010000090.1"/>
</dbReference>
<reference evidence="5 6" key="1">
    <citation type="submission" date="2023-12" db="EMBL/GenBank/DDBJ databases">
        <title>Stenotrophomonas guangdongensis sp. nov., isolated from wilted pepper plants (Capsicum annuum).</title>
        <authorList>
            <person name="Qiu M."/>
            <person name="Li Y."/>
            <person name="Liu Q."/>
            <person name="Zhang X."/>
            <person name="Huang Y."/>
            <person name="Guo R."/>
            <person name="Hu M."/>
            <person name="Zhou J."/>
            <person name="Zhou X."/>
        </authorList>
    </citation>
    <scope>NUCLEOTIDE SEQUENCE [LARGE SCALE GENOMIC DNA]</scope>
    <source>
        <strain evidence="5 6">MH1</strain>
    </source>
</reference>
<dbReference type="Proteomes" id="UP001301653">
    <property type="component" value="Unassembled WGS sequence"/>
</dbReference>
<dbReference type="Pfam" id="PF00534">
    <property type="entry name" value="Glycos_transf_1"/>
    <property type="match status" value="1"/>
</dbReference>
<dbReference type="InterPro" id="IPR028098">
    <property type="entry name" value="Glyco_trans_4-like_N"/>
</dbReference>
<dbReference type="PANTHER" id="PTHR12526:SF510">
    <property type="entry name" value="D-INOSITOL 3-PHOSPHATE GLYCOSYLTRANSFERASE"/>
    <property type="match status" value="1"/>
</dbReference>
<evidence type="ECO:0000259" key="4">
    <source>
        <dbReference type="Pfam" id="PF13439"/>
    </source>
</evidence>
<name>A0ABU5V2J1_9GAMM</name>
<evidence type="ECO:0000313" key="6">
    <source>
        <dbReference type="Proteomes" id="UP001301653"/>
    </source>
</evidence>
<dbReference type="GO" id="GO:0016757">
    <property type="term" value="F:glycosyltransferase activity"/>
    <property type="evidence" value="ECO:0007669"/>
    <property type="project" value="UniProtKB-KW"/>
</dbReference>
<feature type="domain" description="Glycosyl transferase family 1" evidence="3">
    <location>
        <begin position="183"/>
        <end position="347"/>
    </location>
</feature>
<dbReference type="Gene3D" id="3.40.50.2000">
    <property type="entry name" value="Glycogen Phosphorylase B"/>
    <property type="match status" value="2"/>
</dbReference>
<dbReference type="PANTHER" id="PTHR12526">
    <property type="entry name" value="GLYCOSYLTRANSFERASE"/>
    <property type="match status" value="1"/>
</dbReference>
<dbReference type="Pfam" id="PF13439">
    <property type="entry name" value="Glyco_transf_4"/>
    <property type="match status" value="1"/>
</dbReference>
<feature type="domain" description="Glycosyltransferase subfamily 4-like N-terminal" evidence="4">
    <location>
        <begin position="14"/>
        <end position="169"/>
    </location>
</feature>
<dbReference type="CDD" id="cd03801">
    <property type="entry name" value="GT4_PimA-like"/>
    <property type="match status" value="1"/>
</dbReference>
<accession>A0ABU5V2J1</accession>
<protein>
    <submittedName>
        <fullName evidence="5">Glycosyltransferase family 4 protein</fullName>
        <ecNumber evidence="5">2.4.-.-</ecNumber>
    </submittedName>
</protein>
<organism evidence="5 6">
    <name type="scientific">Stenotrophomonas capsici</name>
    <dbReference type="NCBI Taxonomy" id="3110230"/>
    <lineage>
        <taxon>Bacteria</taxon>
        <taxon>Pseudomonadati</taxon>
        <taxon>Pseudomonadota</taxon>
        <taxon>Gammaproteobacteria</taxon>
        <taxon>Lysobacterales</taxon>
        <taxon>Lysobacteraceae</taxon>
        <taxon>Stenotrophomonas</taxon>
    </lineage>
</organism>
<dbReference type="InterPro" id="IPR001296">
    <property type="entry name" value="Glyco_trans_1"/>
</dbReference>
<evidence type="ECO:0000259" key="3">
    <source>
        <dbReference type="Pfam" id="PF00534"/>
    </source>
</evidence>
<evidence type="ECO:0000313" key="5">
    <source>
        <dbReference type="EMBL" id="MEA5667573.1"/>
    </source>
</evidence>
<evidence type="ECO:0000256" key="2">
    <source>
        <dbReference type="ARBA" id="ARBA00022679"/>
    </source>
</evidence>